<dbReference type="OrthoDB" id="46533at2759"/>
<keyword evidence="1" id="KW-0378">Hydrolase</keyword>
<dbReference type="Gene3D" id="3.40.50.300">
    <property type="entry name" value="P-loop containing nucleotide triphosphate hydrolases"/>
    <property type="match status" value="1"/>
</dbReference>
<dbReference type="KEGG" id="pti:PHATRDRAFT_45116"/>
<accession>B7FWI3</accession>
<keyword evidence="2" id="KW-0863">Zinc-finger</keyword>
<dbReference type="InterPro" id="IPR049730">
    <property type="entry name" value="SNF2/RAD54-like_C"/>
</dbReference>
<dbReference type="InterPro" id="IPR000330">
    <property type="entry name" value="SNF2_N"/>
</dbReference>
<evidence type="ECO:0000256" key="1">
    <source>
        <dbReference type="ARBA" id="ARBA00022801"/>
    </source>
</evidence>
<dbReference type="InterPro" id="IPR001841">
    <property type="entry name" value="Znf_RING"/>
</dbReference>
<dbReference type="Gene3D" id="3.40.50.10810">
    <property type="entry name" value="Tandem AAA-ATPase domain"/>
    <property type="match status" value="2"/>
</dbReference>
<dbReference type="Pfam" id="PF00271">
    <property type="entry name" value="Helicase_C"/>
    <property type="match status" value="1"/>
</dbReference>
<feature type="region of interest" description="Disordered" evidence="3">
    <location>
        <begin position="1"/>
        <end position="22"/>
    </location>
</feature>
<dbReference type="GO" id="GO:0008270">
    <property type="term" value="F:zinc ion binding"/>
    <property type="evidence" value="ECO:0007669"/>
    <property type="project" value="UniProtKB-KW"/>
</dbReference>
<name>B7FWI3_PHATC</name>
<dbReference type="STRING" id="556484.B7FWI3"/>
<protein>
    <submittedName>
        <fullName evidence="6">Uncharacterized protein</fullName>
    </submittedName>
</protein>
<feature type="domain" description="RING-type" evidence="4">
    <location>
        <begin position="1595"/>
        <end position="1635"/>
    </location>
</feature>
<dbReference type="PROSITE" id="PS50089">
    <property type="entry name" value="ZF_RING_2"/>
    <property type="match status" value="1"/>
</dbReference>
<dbReference type="GO" id="GO:0005634">
    <property type="term" value="C:nucleus"/>
    <property type="evidence" value="ECO:0007669"/>
    <property type="project" value="TreeGrafter"/>
</dbReference>
<dbReference type="PaxDb" id="2850-Phatr45116"/>
<organism evidence="6 7">
    <name type="scientific">Phaeodactylum tricornutum (strain CCAP 1055/1)</name>
    <dbReference type="NCBI Taxonomy" id="556484"/>
    <lineage>
        <taxon>Eukaryota</taxon>
        <taxon>Sar</taxon>
        <taxon>Stramenopiles</taxon>
        <taxon>Ochrophyta</taxon>
        <taxon>Bacillariophyta</taxon>
        <taxon>Bacillariophyceae</taxon>
        <taxon>Bacillariophycidae</taxon>
        <taxon>Naviculales</taxon>
        <taxon>Phaeodactylaceae</taxon>
        <taxon>Phaeodactylum</taxon>
    </lineage>
</organism>
<dbReference type="SUPFAM" id="SSF52540">
    <property type="entry name" value="P-loop containing nucleoside triphosphate hydrolases"/>
    <property type="match status" value="2"/>
</dbReference>
<dbReference type="eggNOG" id="KOG0298">
    <property type="taxonomic scope" value="Eukaryota"/>
</dbReference>
<dbReference type="GO" id="GO:0000209">
    <property type="term" value="P:protein polyubiquitination"/>
    <property type="evidence" value="ECO:0007669"/>
    <property type="project" value="TreeGrafter"/>
</dbReference>
<reference evidence="6 7" key="1">
    <citation type="journal article" date="2008" name="Nature">
        <title>The Phaeodactylum genome reveals the evolutionary history of diatom genomes.</title>
        <authorList>
            <person name="Bowler C."/>
            <person name="Allen A.E."/>
            <person name="Badger J.H."/>
            <person name="Grimwood J."/>
            <person name="Jabbari K."/>
            <person name="Kuo A."/>
            <person name="Maheswari U."/>
            <person name="Martens C."/>
            <person name="Maumus F."/>
            <person name="Otillar R.P."/>
            <person name="Rayko E."/>
            <person name="Salamov A."/>
            <person name="Vandepoele K."/>
            <person name="Beszteri B."/>
            <person name="Gruber A."/>
            <person name="Heijde M."/>
            <person name="Katinka M."/>
            <person name="Mock T."/>
            <person name="Valentin K."/>
            <person name="Verret F."/>
            <person name="Berges J.A."/>
            <person name="Brownlee C."/>
            <person name="Cadoret J.P."/>
            <person name="Chiovitti A."/>
            <person name="Choi C.J."/>
            <person name="Coesel S."/>
            <person name="De Martino A."/>
            <person name="Detter J.C."/>
            <person name="Durkin C."/>
            <person name="Falciatore A."/>
            <person name="Fournet J."/>
            <person name="Haruta M."/>
            <person name="Huysman M.J."/>
            <person name="Jenkins B.D."/>
            <person name="Jiroutova K."/>
            <person name="Jorgensen R.E."/>
            <person name="Joubert Y."/>
            <person name="Kaplan A."/>
            <person name="Kroger N."/>
            <person name="Kroth P.G."/>
            <person name="La Roche J."/>
            <person name="Lindquist E."/>
            <person name="Lommer M."/>
            <person name="Martin-Jezequel V."/>
            <person name="Lopez P.J."/>
            <person name="Lucas S."/>
            <person name="Mangogna M."/>
            <person name="McGinnis K."/>
            <person name="Medlin L.K."/>
            <person name="Montsant A."/>
            <person name="Oudot-Le Secq M.P."/>
            <person name="Napoli C."/>
            <person name="Obornik M."/>
            <person name="Parker M.S."/>
            <person name="Petit J.L."/>
            <person name="Porcel B.M."/>
            <person name="Poulsen N."/>
            <person name="Robison M."/>
            <person name="Rychlewski L."/>
            <person name="Rynearson T.A."/>
            <person name="Schmutz J."/>
            <person name="Shapiro H."/>
            <person name="Siaut M."/>
            <person name="Stanley M."/>
            <person name="Sussman M.R."/>
            <person name="Taylor A.R."/>
            <person name="Vardi A."/>
            <person name="von Dassow P."/>
            <person name="Vyverman W."/>
            <person name="Willis A."/>
            <person name="Wyrwicz L.S."/>
            <person name="Rokhsar D.S."/>
            <person name="Weissenbach J."/>
            <person name="Armbrust E.V."/>
            <person name="Green B.R."/>
            <person name="Van de Peer Y."/>
            <person name="Grigoriev I.V."/>
        </authorList>
    </citation>
    <scope>NUCLEOTIDE SEQUENCE [LARGE SCALE GENOMIC DNA]</scope>
    <source>
        <strain evidence="6 7">CCAP 1055/1</strain>
    </source>
</reference>
<feature type="domain" description="Helicase C-terminal" evidence="5">
    <location>
        <begin position="1674"/>
        <end position="1817"/>
    </location>
</feature>
<keyword evidence="2" id="KW-0862">Zinc</keyword>
<dbReference type="Pfam" id="PF00176">
    <property type="entry name" value="SNF2-rel_dom"/>
    <property type="match status" value="1"/>
</dbReference>
<sequence length="1843" mass="208024">MGRSKSTPLQKVPSEEKEVFGRREVGDSTFRALFAGEPVGTDKSCMPSHDKTTPLRTVHATPSQTQNPKAKKRSKKQVSFKPENQGFISSIEVPEISIEVVEDSQSGRNVFIFYRFQQDDSNRSGNSSIFTKALKLPEATVQTDKDLGVDKPLCLPVRTSLGAFDLWKAFQLPLLGKSPKIFQEILDSNLIILFLRRSDTNNWCLDVSLTEKALDCCRPEVLPIRRPANARRYSAANSIHSVLAALFPDTIIHDTLPNVVSTIDFSPISARQIYALTDNKQLITHLERESVPDDLVIPDLKPKLRPYQAEAVKWMLERERSKAEGEEWKLAWVGLRPFGDPLPLSQVAEDDRHGNIFFSPFVGWITRTYSAAKSMMADNMPQPRGGILAESMGLGKTVEVLSCILANRRPTVASLPVPFARRNLDSEFSRSRDVAECHDDLSEQNRSTEVRDVEYRKERRSETYFNKGDTVTSRNPHLESFAGISCLSIAATNTRLVTPEPKRNDLPVATEQWLQDDYIGSCICGKLISLPDLKKELIIICCSCKEPMHEFCASFDSTDALMKASTPYTFRRSPSGPGSHCRLSMDEACCPCCFLRNGQMTISRATLIVTPSAILRQWEQEIQKHTVQLEGRSTKCIVYNGVEATCKMKHWKKECFSDAIQLIHPARLADADIVLITFDTLMSDLNHSDDNRFLAGIRSEQGNLRRRKRYRVVPSPLTKIRWWRICLDEAQRVETPTAKSAIMALKLETDHRWCVSGTPIGRGRVEDLYGLLLFLRMLPFQDIALFLKCFSLAHRGIEERIQQLLCKVFWRSTSELDSVRRQMGVPEQVEEKVLLRFSSIEKHFYERQLEQTITLVGEITERESEGKRSNSNRLTTLADRLHKLRAACCHPQVGSSGIGRGHASRLLGKRREGSMSSLNSRVMTMDQILERFIEEAKLKCEESQRLAVMHTNAMAALSTLKIEAKKFFGVNVEEEDEILMKKSCDLYQESLMQTEKNAAPTLVIGEAVVTGMKGFQSPYSIVGNGKLRLEWKFSKNANTSIWAQIDFQCAKKLTEIRLRPLRESSTLDVLVDGQQRSLCPRDCTIQVPYQGAGDEWIDVSRIFLSEYAGLNDWSFATGFHTKKSKTWRICLSGCFPPSEKEVHGRQATSSLESEFCVGLECELFEATIAQDPLQRLHSLNNGALCLERYAGISQEGSAVIDREALTEQVLCSRAKRMKDEACQIESLYLASARATHDSCKNHFQNISSKRLYHDEALGKLSQQGTHLSQSGGDCWDEKWWDEFLVLCCLYGNEGEQRQIVERILQDLEGYTSRGFSAAVDTQNGFIPFPDFNDIAGLRTAMDLRIQGIRVGLKGKPPRTSKSGSRGFKMREATNNLVVQETRKLTQFRCQPGMHSKTMATVLSLSPFPQKDEIVENSCCRVCKADWKQTGPECRHCKIGDVLDELEVDKVTLLVLRSVYAQIKSMLESKFLRDVGTHIEERAKEFFSVLEWQKREKLAASSLWRVHLDLLNDLDELNQCKRPMRLLQAGEDPTKFSDDELNAIVFPVDACPRYHDSAAKQAMALGDLRRAHQSLRYLKNQWHSRKYSAEGDEETCVVCLSELTGERAVLRCGHSFHYTPCLEKLRTISGEIKCPLRCTVRTSREDVMVAVEKSSSNGSETRRVVKGSWGTKVTRLVADIMDVQDKGEKSIVFSQWEDMIDICQQALEDNAVGYTRARSLKDLSGSVRDLQSVGCDVLLLNVKKAAEGLTILEASHVFLVEPLLNHSLDSQALARINRIGQTRKTYVHRYIMEDTIEVKIDSFRLKNEGSVLLANNDSRKPSISAGGADGGFHSRDELMNILNS</sequence>
<dbReference type="InterPro" id="IPR027417">
    <property type="entry name" value="P-loop_NTPase"/>
</dbReference>
<proteinExistence type="predicted"/>
<evidence type="ECO:0000259" key="4">
    <source>
        <dbReference type="PROSITE" id="PS50089"/>
    </source>
</evidence>
<evidence type="ECO:0000313" key="6">
    <source>
        <dbReference type="EMBL" id="EEC49212.1"/>
    </source>
</evidence>
<dbReference type="GeneID" id="7200310"/>
<dbReference type="PANTHER" id="PTHR45865">
    <property type="entry name" value="E3 UBIQUITIN-PROTEIN LIGASE SHPRH FAMILY MEMBER"/>
    <property type="match status" value="1"/>
</dbReference>
<dbReference type="GO" id="GO:0006974">
    <property type="term" value="P:DNA damage response"/>
    <property type="evidence" value="ECO:0007669"/>
    <property type="project" value="TreeGrafter"/>
</dbReference>
<evidence type="ECO:0000256" key="3">
    <source>
        <dbReference type="SAM" id="MobiDB-lite"/>
    </source>
</evidence>
<dbReference type="InParanoid" id="B7FWI3"/>
<feature type="region of interest" description="Disordered" evidence="3">
    <location>
        <begin position="38"/>
        <end position="77"/>
    </location>
</feature>
<dbReference type="InterPro" id="IPR038718">
    <property type="entry name" value="SNF2-like_sf"/>
</dbReference>
<dbReference type="GO" id="GO:0005524">
    <property type="term" value="F:ATP binding"/>
    <property type="evidence" value="ECO:0007669"/>
    <property type="project" value="InterPro"/>
</dbReference>
<dbReference type="InterPro" id="IPR014001">
    <property type="entry name" value="Helicase_ATP-bd"/>
</dbReference>
<reference evidence="7" key="2">
    <citation type="submission" date="2008-08" db="EMBL/GenBank/DDBJ databases">
        <authorList>
            <consortium name="Diatom Consortium"/>
            <person name="Grigoriev I."/>
            <person name="Grimwood J."/>
            <person name="Kuo A."/>
            <person name="Otillar R.P."/>
            <person name="Salamov A."/>
            <person name="Detter J.C."/>
            <person name="Lindquist E."/>
            <person name="Shapiro H."/>
            <person name="Lucas S."/>
            <person name="Glavina del Rio T."/>
            <person name="Pitluck S."/>
            <person name="Rokhsar D."/>
            <person name="Bowler C."/>
        </authorList>
    </citation>
    <scope>GENOME REANNOTATION</scope>
    <source>
        <strain evidence="7">CCAP 1055/1</strain>
    </source>
</reference>
<dbReference type="EMBL" id="CM000609">
    <property type="protein sequence ID" value="EEC49212.1"/>
    <property type="molecule type" value="Genomic_DNA"/>
</dbReference>
<feature type="compositionally biased region" description="Basic and acidic residues" evidence="3">
    <location>
        <begin position="13"/>
        <end position="22"/>
    </location>
</feature>
<gene>
    <name evidence="6" type="ORF">PHATRDRAFT_45116</name>
</gene>
<dbReference type="SMART" id="SM00487">
    <property type="entry name" value="DEXDc"/>
    <property type="match status" value="1"/>
</dbReference>
<dbReference type="HOGENOM" id="CLU_001726_1_1_1"/>
<dbReference type="CDD" id="cd18793">
    <property type="entry name" value="SF2_C_SNF"/>
    <property type="match status" value="1"/>
</dbReference>
<dbReference type="SUPFAM" id="SSF57850">
    <property type="entry name" value="RING/U-box"/>
    <property type="match status" value="1"/>
</dbReference>
<keyword evidence="7" id="KW-1185">Reference proteome</keyword>
<evidence type="ECO:0000259" key="5">
    <source>
        <dbReference type="PROSITE" id="PS51194"/>
    </source>
</evidence>
<dbReference type="GO" id="GO:0016787">
    <property type="term" value="F:hydrolase activity"/>
    <property type="evidence" value="ECO:0007669"/>
    <property type="project" value="UniProtKB-KW"/>
</dbReference>
<dbReference type="Proteomes" id="UP000000759">
    <property type="component" value="Chromosome 6"/>
</dbReference>
<evidence type="ECO:0000313" key="7">
    <source>
        <dbReference type="Proteomes" id="UP000000759"/>
    </source>
</evidence>
<dbReference type="InterPro" id="IPR013083">
    <property type="entry name" value="Znf_RING/FYVE/PHD"/>
</dbReference>
<dbReference type="PANTHER" id="PTHR45865:SF1">
    <property type="entry name" value="E3 UBIQUITIN-PROTEIN LIGASE SHPRH"/>
    <property type="match status" value="1"/>
</dbReference>
<keyword evidence="2" id="KW-0479">Metal-binding</keyword>
<evidence type="ECO:0000256" key="2">
    <source>
        <dbReference type="PROSITE-ProRule" id="PRU00175"/>
    </source>
</evidence>
<dbReference type="Gene3D" id="3.30.40.10">
    <property type="entry name" value="Zinc/RING finger domain, C3HC4 (zinc finger)"/>
    <property type="match status" value="1"/>
</dbReference>
<dbReference type="PROSITE" id="PS51194">
    <property type="entry name" value="HELICASE_CTER"/>
    <property type="match status" value="1"/>
</dbReference>
<dbReference type="InterPro" id="IPR052583">
    <property type="entry name" value="ATP-helicase/E3_Ub-Ligase"/>
</dbReference>
<dbReference type="RefSeq" id="XP_002179389.1">
    <property type="nucleotide sequence ID" value="XM_002179353.1"/>
</dbReference>
<dbReference type="OMA" id="ASHVHNI"/>
<dbReference type="GO" id="GO:0061630">
    <property type="term" value="F:ubiquitin protein ligase activity"/>
    <property type="evidence" value="ECO:0007669"/>
    <property type="project" value="TreeGrafter"/>
</dbReference>
<dbReference type="InterPro" id="IPR001650">
    <property type="entry name" value="Helicase_C-like"/>
</dbReference>